<reference evidence="2" key="1">
    <citation type="submission" date="2020-05" db="EMBL/GenBank/DDBJ databases">
        <title>Mycena genomes resolve the evolution of fungal bioluminescence.</title>
        <authorList>
            <person name="Tsai I.J."/>
        </authorList>
    </citation>
    <scope>NUCLEOTIDE SEQUENCE</scope>
    <source>
        <strain evidence="2">171206Taipei</strain>
    </source>
</reference>
<proteinExistence type="predicted"/>
<feature type="region of interest" description="Disordered" evidence="1">
    <location>
        <begin position="286"/>
        <end position="388"/>
    </location>
</feature>
<feature type="compositionally biased region" description="Basic and acidic residues" evidence="1">
    <location>
        <begin position="433"/>
        <end position="462"/>
    </location>
</feature>
<feature type="region of interest" description="Disordered" evidence="1">
    <location>
        <begin position="43"/>
        <end position="142"/>
    </location>
</feature>
<dbReference type="RefSeq" id="XP_037224238.1">
    <property type="nucleotide sequence ID" value="XM_037359143.1"/>
</dbReference>
<sequence length="502" mass="56525">MQYSHLSASGERRDMDTPNTVFIIFPSPGQTVEQLSFQTPFQSHQSIGQALGPHMANQPPYTRQDSYNHRISPQSQSPPTQLTFVNTPVAGPSSAGAAAKRKQPQSDSLLNGHVSKRRRELEESPTTAITTESYDDSSGSGAKHWTDEEKTLLFQWLMAPAHDDHWNALRATKNSCLRECAVEVFANKKTYQALKGCYERNFNLFKQIYAFETFHQQAGTGPMNLQGEGERVREYERRLGLARRGGCDVGNISARVVDHWHRIGWYELFFRRYDDVSVLTTPTSHEARWNGDPVAVARTLPSRGTTNGIGEEGDVDDDQTLDYSSSPHPQPPQPILHQHIQQQQQYVSYVSPHQTLRDPPPTQPPTSTLRSSPPPLAPPVQTPNPPPIVPAAASEQVIMTVPVTQGLMSAYLQLLQMQTQTGKQKLEYLRRREEREEKDSLHRRETERLRSEREKAEFEHNKQTANIKARADRAIEVLGSPMLDASLKQAAGDYLKKLFSEG</sequence>
<evidence type="ECO:0000313" key="3">
    <source>
        <dbReference type="Proteomes" id="UP000636479"/>
    </source>
</evidence>
<evidence type="ECO:0000256" key="1">
    <source>
        <dbReference type="SAM" id="MobiDB-lite"/>
    </source>
</evidence>
<protein>
    <submittedName>
        <fullName evidence="2">Uncharacterized protein</fullName>
    </submittedName>
</protein>
<feature type="compositionally biased region" description="Polar residues" evidence="1">
    <location>
        <begin position="124"/>
        <end position="140"/>
    </location>
</feature>
<dbReference type="GeneID" id="59341659"/>
<comment type="caution">
    <text evidence="2">The sequence shown here is derived from an EMBL/GenBank/DDBJ whole genome shotgun (WGS) entry which is preliminary data.</text>
</comment>
<keyword evidence="3" id="KW-1185">Reference proteome</keyword>
<feature type="compositionally biased region" description="Polar residues" evidence="1">
    <location>
        <begin position="59"/>
        <end position="86"/>
    </location>
</feature>
<name>A0A8H6TA41_9AGAR</name>
<feature type="compositionally biased region" description="Pro residues" evidence="1">
    <location>
        <begin position="372"/>
        <end position="388"/>
    </location>
</feature>
<dbReference type="EMBL" id="JACAZF010000002">
    <property type="protein sequence ID" value="KAF7312130.1"/>
    <property type="molecule type" value="Genomic_DNA"/>
</dbReference>
<gene>
    <name evidence="2" type="ORF">MIND_00225400</name>
</gene>
<dbReference type="AlphaFoldDB" id="A0A8H6TA41"/>
<feature type="compositionally biased region" description="Acidic residues" evidence="1">
    <location>
        <begin position="311"/>
        <end position="320"/>
    </location>
</feature>
<feature type="compositionally biased region" description="Low complexity" evidence="1">
    <location>
        <begin position="335"/>
        <end position="354"/>
    </location>
</feature>
<evidence type="ECO:0000313" key="2">
    <source>
        <dbReference type="EMBL" id="KAF7312130.1"/>
    </source>
</evidence>
<dbReference type="OrthoDB" id="2685034at2759"/>
<accession>A0A8H6TA41</accession>
<dbReference type="Proteomes" id="UP000636479">
    <property type="component" value="Unassembled WGS sequence"/>
</dbReference>
<organism evidence="2 3">
    <name type="scientific">Mycena indigotica</name>
    <dbReference type="NCBI Taxonomy" id="2126181"/>
    <lineage>
        <taxon>Eukaryota</taxon>
        <taxon>Fungi</taxon>
        <taxon>Dikarya</taxon>
        <taxon>Basidiomycota</taxon>
        <taxon>Agaricomycotina</taxon>
        <taxon>Agaricomycetes</taxon>
        <taxon>Agaricomycetidae</taxon>
        <taxon>Agaricales</taxon>
        <taxon>Marasmiineae</taxon>
        <taxon>Mycenaceae</taxon>
        <taxon>Mycena</taxon>
    </lineage>
</organism>
<feature type="compositionally biased region" description="Low complexity" evidence="1">
    <location>
        <begin position="88"/>
        <end position="98"/>
    </location>
</feature>
<feature type="region of interest" description="Disordered" evidence="1">
    <location>
        <begin position="433"/>
        <end position="465"/>
    </location>
</feature>